<sequence>MQGRPSTVWPCAQDDFGEGTGLLAGWLLTAVVKAVTTYTRPGQRVLLLEPAEPCRSGAYAGLREAAWTVVRLGRGVQTQTVVARSEEDERLSAESGHGLGASVDSPTSDGLAGLPTPAESGVDGSRRGLGPDRYDLVVAAADPRTLSWFRPTDWSCVLSPSGVLAVLTHGDRASHRLADPASSLVRAADSAGLLYRDRIALLRSPVRDGALVVMPPFGNVSARTSTRPPTTPIRHVRVHEDLFVFARQSVADGEVSADA</sequence>
<name>A0ABQ2HIW6_9PSEU</name>
<evidence type="ECO:0000313" key="2">
    <source>
        <dbReference type="EMBL" id="GGM81682.1"/>
    </source>
</evidence>
<comment type="caution">
    <text evidence="2">The sequence shown here is derived from an EMBL/GenBank/DDBJ whole genome shotgun (WGS) entry which is preliminary data.</text>
</comment>
<feature type="region of interest" description="Disordered" evidence="1">
    <location>
        <begin position="81"/>
        <end position="127"/>
    </location>
</feature>
<protein>
    <submittedName>
        <fullName evidence="2">Uncharacterized protein</fullName>
    </submittedName>
</protein>
<keyword evidence="3" id="KW-1185">Reference proteome</keyword>
<evidence type="ECO:0000313" key="3">
    <source>
        <dbReference type="Proteomes" id="UP000597656"/>
    </source>
</evidence>
<dbReference type="EMBL" id="BMNC01000002">
    <property type="protein sequence ID" value="GGM81682.1"/>
    <property type="molecule type" value="Genomic_DNA"/>
</dbReference>
<organism evidence="2 3">
    <name type="scientific">Lentzea pudingi</name>
    <dbReference type="NCBI Taxonomy" id="1789439"/>
    <lineage>
        <taxon>Bacteria</taxon>
        <taxon>Bacillati</taxon>
        <taxon>Actinomycetota</taxon>
        <taxon>Actinomycetes</taxon>
        <taxon>Pseudonocardiales</taxon>
        <taxon>Pseudonocardiaceae</taxon>
        <taxon>Lentzea</taxon>
    </lineage>
</organism>
<gene>
    <name evidence="2" type="ORF">GCM10011609_17130</name>
</gene>
<reference evidence="3" key="1">
    <citation type="journal article" date="2019" name="Int. J. Syst. Evol. Microbiol.">
        <title>The Global Catalogue of Microorganisms (GCM) 10K type strain sequencing project: providing services to taxonomists for standard genome sequencing and annotation.</title>
        <authorList>
            <consortium name="The Broad Institute Genomics Platform"/>
            <consortium name="The Broad Institute Genome Sequencing Center for Infectious Disease"/>
            <person name="Wu L."/>
            <person name="Ma J."/>
        </authorList>
    </citation>
    <scope>NUCLEOTIDE SEQUENCE [LARGE SCALE GENOMIC DNA]</scope>
    <source>
        <strain evidence="3">CGMCC 4.7319</strain>
    </source>
</reference>
<dbReference type="Proteomes" id="UP000597656">
    <property type="component" value="Unassembled WGS sequence"/>
</dbReference>
<accession>A0ABQ2HIW6</accession>
<proteinExistence type="predicted"/>
<evidence type="ECO:0000256" key="1">
    <source>
        <dbReference type="SAM" id="MobiDB-lite"/>
    </source>
</evidence>
<dbReference type="RefSeq" id="WP_189154060.1">
    <property type="nucleotide sequence ID" value="NZ_BMNC01000002.1"/>
</dbReference>